<dbReference type="PROSITE" id="PS50244">
    <property type="entry name" value="S5A_REDUCTASE"/>
    <property type="match status" value="1"/>
</dbReference>
<dbReference type="GO" id="GO:0012505">
    <property type="term" value="C:endomembrane system"/>
    <property type="evidence" value="ECO:0007669"/>
    <property type="project" value="UniProtKB-SubCell"/>
</dbReference>
<organism evidence="6 7">
    <name type="scientific">Devosia nanyangense</name>
    <dbReference type="NCBI Taxonomy" id="1228055"/>
    <lineage>
        <taxon>Bacteria</taxon>
        <taxon>Pseudomonadati</taxon>
        <taxon>Pseudomonadota</taxon>
        <taxon>Alphaproteobacteria</taxon>
        <taxon>Hyphomicrobiales</taxon>
        <taxon>Devosiaceae</taxon>
        <taxon>Devosia</taxon>
    </lineage>
</organism>
<dbReference type="Pfam" id="PF04191">
    <property type="entry name" value="PEMT"/>
    <property type="match status" value="1"/>
</dbReference>
<proteinExistence type="predicted"/>
<name>A0A933NXE7_9HYPH</name>
<comment type="caution">
    <text evidence="6">The sequence shown here is derived from an EMBL/GenBank/DDBJ whole genome shotgun (WGS) entry which is preliminary data.</text>
</comment>
<keyword evidence="4 5" id="KW-0472">Membrane</keyword>
<evidence type="ECO:0000256" key="2">
    <source>
        <dbReference type="ARBA" id="ARBA00022692"/>
    </source>
</evidence>
<keyword evidence="2 5" id="KW-0812">Transmembrane</keyword>
<evidence type="ECO:0000256" key="3">
    <source>
        <dbReference type="ARBA" id="ARBA00022989"/>
    </source>
</evidence>
<gene>
    <name evidence="6" type="ORF">HY834_14045</name>
</gene>
<evidence type="ECO:0000256" key="1">
    <source>
        <dbReference type="ARBA" id="ARBA00004127"/>
    </source>
</evidence>
<dbReference type="PANTHER" id="PTHR43847:SF1">
    <property type="entry name" value="BLL3993 PROTEIN"/>
    <property type="match status" value="1"/>
</dbReference>
<reference evidence="6" key="1">
    <citation type="submission" date="2020-07" db="EMBL/GenBank/DDBJ databases">
        <title>Huge and variable diversity of episymbiotic CPR bacteria and DPANN archaea in groundwater ecosystems.</title>
        <authorList>
            <person name="He C.Y."/>
            <person name="Keren R."/>
            <person name="Whittaker M."/>
            <person name="Farag I.F."/>
            <person name="Doudna J."/>
            <person name="Cate J.H.D."/>
            <person name="Banfield J.F."/>
        </authorList>
    </citation>
    <scope>NUCLEOTIDE SEQUENCE</scope>
    <source>
        <strain evidence="6">NC_groundwater_1586_Pr3_B-0.1um_66_15</strain>
    </source>
</reference>
<feature type="transmembrane region" description="Helical" evidence="5">
    <location>
        <begin position="121"/>
        <end position="149"/>
    </location>
</feature>
<dbReference type="InterPro" id="IPR007318">
    <property type="entry name" value="Phopholipid_MeTrfase"/>
</dbReference>
<protein>
    <submittedName>
        <fullName evidence="6">Isoprenylcysteine carboxylmethyltransferase family protein</fullName>
    </submittedName>
</protein>
<evidence type="ECO:0000313" key="7">
    <source>
        <dbReference type="Proteomes" id="UP000782610"/>
    </source>
</evidence>
<dbReference type="Gene3D" id="1.20.120.1630">
    <property type="match status" value="1"/>
</dbReference>
<feature type="transmembrane region" description="Helical" evidence="5">
    <location>
        <begin position="33"/>
        <end position="54"/>
    </location>
</feature>
<keyword evidence="3 5" id="KW-1133">Transmembrane helix</keyword>
<accession>A0A933NXE7</accession>
<dbReference type="InterPro" id="IPR052527">
    <property type="entry name" value="Metal_cation-efflux_comp"/>
</dbReference>
<evidence type="ECO:0000256" key="5">
    <source>
        <dbReference type="SAM" id="Phobius"/>
    </source>
</evidence>
<sequence length="183" mass="20221">MDLVLPALVTIVSLAIVAQHAWAGKGHFASVTLPRGATLLMVAVVTTSLAYVLLTWRLPAMVPAMIAALVIEFASLVLFWLAIAASRKARLLLAFDANLPHSIVQTGPYRVVRHPFYTSYIVFWIGWAIGTWSLWAVPPLVLMIAIYVLAARGEEAKFAATALAADYQQYRRQAGMFWPRLTR</sequence>
<comment type="subcellular location">
    <subcellularLocation>
        <location evidence="1">Endomembrane system</location>
        <topology evidence="1">Multi-pass membrane protein</topology>
    </subcellularLocation>
</comment>
<feature type="transmembrane region" description="Helical" evidence="5">
    <location>
        <begin position="61"/>
        <end position="83"/>
    </location>
</feature>
<evidence type="ECO:0000313" key="6">
    <source>
        <dbReference type="EMBL" id="MBI4922864.1"/>
    </source>
</evidence>
<evidence type="ECO:0000256" key="4">
    <source>
        <dbReference type="ARBA" id="ARBA00023136"/>
    </source>
</evidence>
<dbReference type="Proteomes" id="UP000782610">
    <property type="component" value="Unassembled WGS sequence"/>
</dbReference>
<dbReference type="EMBL" id="JACRAF010000039">
    <property type="protein sequence ID" value="MBI4922864.1"/>
    <property type="molecule type" value="Genomic_DNA"/>
</dbReference>
<dbReference type="AlphaFoldDB" id="A0A933NXE7"/>
<dbReference type="PANTHER" id="PTHR43847">
    <property type="entry name" value="BLL3993 PROTEIN"/>
    <property type="match status" value="1"/>
</dbReference>